<comment type="caution">
    <text evidence="1">The sequence shown here is derived from an EMBL/GenBank/DDBJ whole genome shotgun (WGS) entry which is preliminary data.</text>
</comment>
<reference evidence="1 2" key="1">
    <citation type="journal article" date="2019" name="Commun. Biol.">
        <title>The bagworm genome reveals a unique fibroin gene that provides high tensile strength.</title>
        <authorList>
            <person name="Kono N."/>
            <person name="Nakamura H."/>
            <person name="Ohtoshi R."/>
            <person name="Tomita M."/>
            <person name="Numata K."/>
            <person name="Arakawa K."/>
        </authorList>
    </citation>
    <scope>NUCLEOTIDE SEQUENCE [LARGE SCALE GENOMIC DNA]</scope>
</reference>
<evidence type="ECO:0000313" key="2">
    <source>
        <dbReference type="Proteomes" id="UP000299102"/>
    </source>
</evidence>
<sequence length="78" mass="8873">MDVRNLIGVTITSPAFQKGIRSLPENLLIVAHWNYHRCQRVELARHYKVADDSRRSTLRSTGKKLILVCPSSKVTTIL</sequence>
<name>A0A4C1Z0I1_EUMVA</name>
<keyword evidence="2" id="KW-1185">Reference proteome</keyword>
<evidence type="ECO:0000313" key="1">
    <source>
        <dbReference type="EMBL" id="GBP80702.1"/>
    </source>
</evidence>
<dbReference type="AlphaFoldDB" id="A0A4C1Z0I1"/>
<gene>
    <name evidence="1" type="ORF">EVAR_59079_1</name>
</gene>
<organism evidence="1 2">
    <name type="scientific">Eumeta variegata</name>
    <name type="common">Bagworm moth</name>
    <name type="synonym">Eumeta japonica</name>
    <dbReference type="NCBI Taxonomy" id="151549"/>
    <lineage>
        <taxon>Eukaryota</taxon>
        <taxon>Metazoa</taxon>
        <taxon>Ecdysozoa</taxon>
        <taxon>Arthropoda</taxon>
        <taxon>Hexapoda</taxon>
        <taxon>Insecta</taxon>
        <taxon>Pterygota</taxon>
        <taxon>Neoptera</taxon>
        <taxon>Endopterygota</taxon>
        <taxon>Lepidoptera</taxon>
        <taxon>Glossata</taxon>
        <taxon>Ditrysia</taxon>
        <taxon>Tineoidea</taxon>
        <taxon>Psychidae</taxon>
        <taxon>Oiketicinae</taxon>
        <taxon>Eumeta</taxon>
    </lineage>
</organism>
<dbReference type="Proteomes" id="UP000299102">
    <property type="component" value="Unassembled WGS sequence"/>
</dbReference>
<dbReference type="EMBL" id="BGZK01001476">
    <property type="protein sequence ID" value="GBP80702.1"/>
    <property type="molecule type" value="Genomic_DNA"/>
</dbReference>
<proteinExistence type="predicted"/>
<protein>
    <submittedName>
        <fullName evidence="1">Uncharacterized protein</fullName>
    </submittedName>
</protein>
<accession>A0A4C1Z0I1</accession>